<feature type="DNA-binding region" description="H-T-H motif" evidence="4">
    <location>
        <begin position="53"/>
        <end position="72"/>
    </location>
</feature>
<evidence type="ECO:0000313" key="7">
    <source>
        <dbReference type="EMBL" id="MFC6887305.1"/>
    </source>
</evidence>
<dbReference type="EMBL" id="JBHSXS010000080">
    <property type="protein sequence ID" value="MFC6887305.1"/>
    <property type="molecule type" value="Genomic_DNA"/>
</dbReference>
<dbReference type="InterPro" id="IPR050109">
    <property type="entry name" value="HTH-type_TetR-like_transc_reg"/>
</dbReference>
<dbReference type="PRINTS" id="PR00455">
    <property type="entry name" value="HTHTETR"/>
</dbReference>
<dbReference type="Pfam" id="PF00440">
    <property type="entry name" value="TetR_N"/>
    <property type="match status" value="1"/>
</dbReference>
<gene>
    <name evidence="7" type="ORF">ACFQKB_46605</name>
</gene>
<protein>
    <submittedName>
        <fullName evidence="7">TetR/AcrR family transcriptional regulator</fullName>
    </submittedName>
</protein>
<evidence type="ECO:0000256" key="2">
    <source>
        <dbReference type="ARBA" id="ARBA00023125"/>
    </source>
</evidence>
<dbReference type="Proteomes" id="UP001596380">
    <property type="component" value="Unassembled WGS sequence"/>
</dbReference>
<evidence type="ECO:0000256" key="4">
    <source>
        <dbReference type="PROSITE-ProRule" id="PRU00335"/>
    </source>
</evidence>
<dbReference type="SUPFAM" id="SSF46689">
    <property type="entry name" value="Homeodomain-like"/>
    <property type="match status" value="1"/>
</dbReference>
<evidence type="ECO:0000259" key="6">
    <source>
        <dbReference type="PROSITE" id="PS50977"/>
    </source>
</evidence>
<evidence type="ECO:0000313" key="8">
    <source>
        <dbReference type="Proteomes" id="UP001596380"/>
    </source>
</evidence>
<accession>A0ABW2D1V1</accession>
<dbReference type="InterPro" id="IPR036271">
    <property type="entry name" value="Tet_transcr_reg_TetR-rel_C_sf"/>
</dbReference>
<feature type="domain" description="HTH tetR-type" evidence="6">
    <location>
        <begin position="30"/>
        <end position="90"/>
    </location>
</feature>
<evidence type="ECO:0000256" key="3">
    <source>
        <dbReference type="ARBA" id="ARBA00023163"/>
    </source>
</evidence>
<name>A0ABW2D1V1_9ACTN</name>
<dbReference type="Gene3D" id="1.10.10.60">
    <property type="entry name" value="Homeodomain-like"/>
    <property type="match status" value="1"/>
</dbReference>
<keyword evidence="8" id="KW-1185">Reference proteome</keyword>
<dbReference type="InterPro" id="IPR001647">
    <property type="entry name" value="HTH_TetR"/>
</dbReference>
<evidence type="ECO:0000256" key="5">
    <source>
        <dbReference type="SAM" id="MobiDB-lite"/>
    </source>
</evidence>
<dbReference type="PROSITE" id="PS50977">
    <property type="entry name" value="HTH_TETR_2"/>
    <property type="match status" value="1"/>
</dbReference>
<keyword evidence="3" id="KW-0804">Transcription</keyword>
<feature type="region of interest" description="Disordered" evidence="5">
    <location>
        <begin position="1"/>
        <end position="29"/>
    </location>
</feature>
<sequence length="223" mass="23776">MSPETTTTPATGPAAGTTVAPPEPPSAKGRATRAAFEDAARALIAERGFLRTTVHDIAAAAGKSTAAFYRYFDNKEQLLAALADGFSHEVLLHSPDAPDGGAEFFETAARAYWDAYKEHLGVLVGVFQLAMVDEEFAERWRASRLVGVRIIERTVRQAQDRGHAAGLDPALAASAIGAMFEHFCFVWLAQGGDGPGTGITDDEAVATLAALWRRSLYGEEPSP</sequence>
<reference evidence="8" key="1">
    <citation type="journal article" date="2019" name="Int. J. Syst. Evol. Microbiol.">
        <title>The Global Catalogue of Microorganisms (GCM) 10K type strain sequencing project: providing services to taxonomists for standard genome sequencing and annotation.</title>
        <authorList>
            <consortium name="The Broad Institute Genomics Platform"/>
            <consortium name="The Broad Institute Genome Sequencing Center for Infectious Disease"/>
            <person name="Wu L."/>
            <person name="Ma J."/>
        </authorList>
    </citation>
    <scope>NUCLEOTIDE SEQUENCE [LARGE SCALE GENOMIC DNA]</scope>
    <source>
        <strain evidence="8">JCM 3369</strain>
    </source>
</reference>
<organism evidence="7 8">
    <name type="scientific">Actinomadura yumaensis</name>
    <dbReference type="NCBI Taxonomy" id="111807"/>
    <lineage>
        <taxon>Bacteria</taxon>
        <taxon>Bacillati</taxon>
        <taxon>Actinomycetota</taxon>
        <taxon>Actinomycetes</taxon>
        <taxon>Streptosporangiales</taxon>
        <taxon>Thermomonosporaceae</taxon>
        <taxon>Actinomadura</taxon>
    </lineage>
</organism>
<dbReference type="SUPFAM" id="SSF48498">
    <property type="entry name" value="Tetracyclin repressor-like, C-terminal domain"/>
    <property type="match status" value="1"/>
</dbReference>
<dbReference type="PANTHER" id="PTHR30055">
    <property type="entry name" value="HTH-TYPE TRANSCRIPTIONAL REGULATOR RUTR"/>
    <property type="match status" value="1"/>
</dbReference>
<proteinExistence type="predicted"/>
<dbReference type="InterPro" id="IPR009057">
    <property type="entry name" value="Homeodomain-like_sf"/>
</dbReference>
<dbReference type="PANTHER" id="PTHR30055:SF234">
    <property type="entry name" value="HTH-TYPE TRANSCRIPTIONAL REGULATOR BETI"/>
    <property type="match status" value="1"/>
</dbReference>
<feature type="compositionally biased region" description="Low complexity" evidence="5">
    <location>
        <begin position="1"/>
        <end position="20"/>
    </location>
</feature>
<keyword evidence="2 4" id="KW-0238">DNA-binding</keyword>
<comment type="caution">
    <text evidence="7">The sequence shown here is derived from an EMBL/GenBank/DDBJ whole genome shotgun (WGS) entry which is preliminary data.</text>
</comment>
<keyword evidence="1" id="KW-0805">Transcription regulation</keyword>
<evidence type="ECO:0000256" key="1">
    <source>
        <dbReference type="ARBA" id="ARBA00023015"/>
    </source>
</evidence>
<dbReference type="RefSeq" id="WP_160825249.1">
    <property type="nucleotide sequence ID" value="NZ_JBHSXE010000001.1"/>
</dbReference>
<dbReference type="Gene3D" id="1.10.357.10">
    <property type="entry name" value="Tetracycline Repressor, domain 2"/>
    <property type="match status" value="1"/>
</dbReference>